<organism evidence="3">
    <name type="scientific">marine sediment metagenome</name>
    <dbReference type="NCBI Taxonomy" id="412755"/>
    <lineage>
        <taxon>unclassified sequences</taxon>
        <taxon>metagenomes</taxon>
        <taxon>ecological metagenomes</taxon>
    </lineage>
</organism>
<sequence length="183" mass="20217">MQHSQGFNPRPKLSLPLPRSVGVESDDDLLCLRVNRDPNEPGAADYESQIKAGLSSQLPEGCELLSVSVVGVNTSFQPSEATYVLTVQPEYPNENLKAAIKRVLASESLNLQRPIDTKTSKFKTVDVRGFLKSIELNGRSITVECNISSNGSIRVDEILRLLELDVEKLAAPIRRTNVQWQSN</sequence>
<proteinExistence type="predicted"/>
<feature type="compositionally biased region" description="Low complexity" evidence="1">
    <location>
        <begin position="9"/>
        <end position="20"/>
    </location>
</feature>
<comment type="caution">
    <text evidence="3">The sequence shown here is derived from an EMBL/GenBank/DDBJ whole genome shotgun (WGS) entry which is preliminary data.</text>
</comment>
<reference evidence="3" key="1">
    <citation type="journal article" date="2014" name="Front. Microbiol.">
        <title>High frequency of phylogenetically diverse reductive dehalogenase-homologous genes in deep subseafloor sedimentary metagenomes.</title>
        <authorList>
            <person name="Kawai M."/>
            <person name="Futagami T."/>
            <person name="Toyoda A."/>
            <person name="Takaki Y."/>
            <person name="Nishi S."/>
            <person name="Hori S."/>
            <person name="Arai W."/>
            <person name="Tsubouchi T."/>
            <person name="Morono Y."/>
            <person name="Uchiyama I."/>
            <person name="Ito T."/>
            <person name="Fujiyama A."/>
            <person name="Inagaki F."/>
            <person name="Takami H."/>
        </authorList>
    </citation>
    <scope>NUCLEOTIDE SEQUENCE</scope>
    <source>
        <strain evidence="3">Expedition CK06-06</strain>
    </source>
</reference>
<accession>X0XZX7</accession>
<gene>
    <name evidence="3" type="ORF">S01H1_64574</name>
</gene>
<protein>
    <recommendedName>
        <fullName evidence="2">DUF2344 domain-containing protein</fullName>
    </recommendedName>
</protein>
<feature type="region of interest" description="Disordered" evidence="1">
    <location>
        <begin position="1"/>
        <end position="20"/>
    </location>
</feature>
<evidence type="ECO:0000259" key="2">
    <source>
        <dbReference type="Pfam" id="PF10105"/>
    </source>
</evidence>
<dbReference type="NCBIfam" id="TIGR03936">
    <property type="entry name" value="sam_1_link_chp"/>
    <property type="match status" value="1"/>
</dbReference>
<feature type="domain" description="DUF2344" evidence="2">
    <location>
        <begin position="1"/>
        <end position="148"/>
    </location>
</feature>
<dbReference type="InterPro" id="IPR018768">
    <property type="entry name" value="DUF2344"/>
</dbReference>
<dbReference type="EMBL" id="BARS01042569">
    <property type="protein sequence ID" value="GAG30266.1"/>
    <property type="molecule type" value="Genomic_DNA"/>
</dbReference>
<name>X0XZX7_9ZZZZ</name>
<evidence type="ECO:0000256" key="1">
    <source>
        <dbReference type="SAM" id="MobiDB-lite"/>
    </source>
</evidence>
<dbReference type="Pfam" id="PF10105">
    <property type="entry name" value="DUF2344"/>
    <property type="match status" value="1"/>
</dbReference>
<evidence type="ECO:0000313" key="3">
    <source>
        <dbReference type="EMBL" id="GAG30266.1"/>
    </source>
</evidence>
<dbReference type="AlphaFoldDB" id="X0XZX7"/>